<dbReference type="SUPFAM" id="SSF81901">
    <property type="entry name" value="HCP-like"/>
    <property type="match status" value="1"/>
</dbReference>
<comment type="caution">
    <text evidence="4">The sequence shown here is derived from an EMBL/GenBank/DDBJ whole genome shotgun (WGS) entry which is preliminary data.</text>
</comment>
<feature type="repeat" description="PPR" evidence="3">
    <location>
        <begin position="360"/>
        <end position="394"/>
    </location>
</feature>
<accession>A0A2P5F9B6</accession>
<dbReference type="AlphaFoldDB" id="A0A2P5F9B6"/>
<dbReference type="EMBL" id="JXTC01000052">
    <property type="protein sequence ID" value="PON94381.1"/>
    <property type="molecule type" value="Genomic_DNA"/>
</dbReference>
<sequence>MAARGRTFSLGNKYLRKHRKWPISAYKTKWHQTFNQAQALQTLKRRSLLLDANGVENPSHLLSILTHSFNSYDREPTPQAYHFLIKTSRFDHIPPLLHRIEFVEKFETPEYVFAELIRLYGYAGRFDDAVEVFFRIPNFRCVPSALSLNSLLSVLCRSSKGLGMVPGVLMKSRVLNIRIEESSFRILITALCRIGRVGCAIEILNCTISDGYDVDMRICSLILSSVCKQRKGLGLADFEVLSFLEAMKQVGFCPGMMDYSKVIRILVKENRGLDALEVLGKMKAEGMKPDIVCYTMVLNGIIVEGEYGKADELFDELLVLGLVPDVYTYNAYINGLCKQNNVQGGLDMISRMEELGCNPNSITYNQILKALCRTEELDRAKEYLTEMSLKGGADLHTYRIILKCLSGKGEIVEACVLMEKMLDKCLCLRCSTCDEIISRLCQRGLVCRALDLLEKMIGKNVAPGARAWEAVVLSAGSEISLPEAIWTGLVNPVETQRSKAAGVVTMI</sequence>
<feature type="repeat" description="PPR" evidence="3">
    <location>
        <begin position="255"/>
        <end position="289"/>
    </location>
</feature>
<evidence type="ECO:0000313" key="4">
    <source>
        <dbReference type="EMBL" id="PON94381.1"/>
    </source>
</evidence>
<feature type="repeat" description="PPR" evidence="3">
    <location>
        <begin position="325"/>
        <end position="359"/>
    </location>
</feature>
<dbReference type="STRING" id="63057.A0A2P5F9B6"/>
<dbReference type="InterPro" id="IPR050667">
    <property type="entry name" value="PPR-containing_protein"/>
</dbReference>
<comment type="similarity">
    <text evidence="1">Belongs to the PPR family. P subfamily.</text>
</comment>
<name>A0A2P5F9B6_TREOI</name>
<reference evidence="5" key="1">
    <citation type="submission" date="2016-06" db="EMBL/GenBank/DDBJ databases">
        <title>Parallel loss of symbiosis genes in relatives of nitrogen-fixing non-legume Parasponia.</title>
        <authorList>
            <person name="Van Velzen R."/>
            <person name="Holmer R."/>
            <person name="Bu F."/>
            <person name="Rutten L."/>
            <person name="Van Zeijl A."/>
            <person name="Liu W."/>
            <person name="Santuari L."/>
            <person name="Cao Q."/>
            <person name="Sharma T."/>
            <person name="Shen D."/>
            <person name="Roswanjaya Y."/>
            <person name="Wardhani T."/>
            <person name="Kalhor M.S."/>
            <person name="Jansen J."/>
            <person name="Van den Hoogen J."/>
            <person name="Gungor B."/>
            <person name="Hartog M."/>
            <person name="Hontelez J."/>
            <person name="Verver J."/>
            <person name="Yang W.-C."/>
            <person name="Schijlen E."/>
            <person name="Repin R."/>
            <person name="Schilthuizen M."/>
            <person name="Schranz E."/>
            <person name="Heidstra R."/>
            <person name="Miyata K."/>
            <person name="Fedorova E."/>
            <person name="Kohlen W."/>
            <person name="Bisseling T."/>
            <person name="Smit S."/>
            <person name="Geurts R."/>
        </authorList>
    </citation>
    <scope>NUCLEOTIDE SEQUENCE [LARGE SCALE GENOMIC DNA]</scope>
    <source>
        <strain evidence="5">cv. RG33-2</strain>
    </source>
</reference>
<feature type="repeat" description="PPR" evidence="3">
    <location>
        <begin position="429"/>
        <end position="463"/>
    </location>
</feature>
<proteinExistence type="inferred from homology"/>
<dbReference type="InParanoid" id="A0A2P5F9B6"/>
<dbReference type="Pfam" id="PF01535">
    <property type="entry name" value="PPR"/>
    <property type="match status" value="3"/>
</dbReference>
<protein>
    <submittedName>
        <fullName evidence="4">Pentatricopeptide repeat</fullName>
    </submittedName>
</protein>
<dbReference type="PANTHER" id="PTHR47939:SF1">
    <property type="entry name" value="OS04G0684500 PROTEIN"/>
    <property type="match status" value="1"/>
</dbReference>
<dbReference type="InterPro" id="IPR002885">
    <property type="entry name" value="PPR_rpt"/>
</dbReference>
<dbReference type="Pfam" id="PF13041">
    <property type="entry name" value="PPR_2"/>
    <property type="match status" value="1"/>
</dbReference>
<feature type="repeat" description="PPR" evidence="3">
    <location>
        <begin position="290"/>
        <end position="324"/>
    </location>
</feature>
<dbReference type="PANTHER" id="PTHR47939">
    <property type="entry name" value="MEMBRANE-ASSOCIATED SALT-INDUCIBLE PROTEIN-LIKE"/>
    <property type="match status" value="1"/>
</dbReference>
<dbReference type="Proteomes" id="UP000237000">
    <property type="component" value="Unassembled WGS sequence"/>
</dbReference>
<dbReference type="PROSITE" id="PS51375">
    <property type="entry name" value="PPR"/>
    <property type="match status" value="6"/>
</dbReference>
<evidence type="ECO:0000313" key="5">
    <source>
        <dbReference type="Proteomes" id="UP000237000"/>
    </source>
</evidence>
<dbReference type="InterPro" id="IPR011990">
    <property type="entry name" value="TPR-like_helical_dom_sf"/>
</dbReference>
<keyword evidence="5" id="KW-1185">Reference proteome</keyword>
<dbReference type="Gene3D" id="1.25.40.10">
    <property type="entry name" value="Tetratricopeptide repeat domain"/>
    <property type="match status" value="3"/>
</dbReference>
<dbReference type="OrthoDB" id="185373at2759"/>
<dbReference type="FunCoup" id="A0A2P5F9B6">
    <property type="interactions" value="229"/>
</dbReference>
<evidence type="ECO:0000256" key="3">
    <source>
        <dbReference type="PROSITE-ProRule" id="PRU00708"/>
    </source>
</evidence>
<dbReference type="NCBIfam" id="TIGR00756">
    <property type="entry name" value="PPR"/>
    <property type="match status" value="5"/>
</dbReference>
<feature type="repeat" description="PPR" evidence="3">
    <location>
        <begin position="109"/>
        <end position="143"/>
    </location>
</feature>
<keyword evidence="2" id="KW-0677">Repeat</keyword>
<evidence type="ECO:0000256" key="2">
    <source>
        <dbReference type="ARBA" id="ARBA00022737"/>
    </source>
</evidence>
<organism evidence="4 5">
    <name type="scientific">Trema orientale</name>
    <name type="common">Charcoal tree</name>
    <name type="synonym">Celtis orientalis</name>
    <dbReference type="NCBI Taxonomy" id="63057"/>
    <lineage>
        <taxon>Eukaryota</taxon>
        <taxon>Viridiplantae</taxon>
        <taxon>Streptophyta</taxon>
        <taxon>Embryophyta</taxon>
        <taxon>Tracheophyta</taxon>
        <taxon>Spermatophyta</taxon>
        <taxon>Magnoliopsida</taxon>
        <taxon>eudicotyledons</taxon>
        <taxon>Gunneridae</taxon>
        <taxon>Pentapetalae</taxon>
        <taxon>rosids</taxon>
        <taxon>fabids</taxon>
        <taxon>Rosales</taxon>
        <taxon>Cannabaceae</taxon>
        <taxon>Trema</taxon>
    </lineage>
</organism>
<gene>
    <name evidence="4" type="ORF">TorRG33x02_098550</name>
</gene>
<evidence type="ECO:0000256" key="1">
    <source>
        <dbReference type="ARBA" id="ARBA00007626"/>
    </source>
</evidence>
<dbReference type="Pfam" id="PF13812">
    <property type="entry name" value="PPR_3"/>
    <property type="match status" value="1"/>
</dbReference>